<dbReference type="GO" id="GO:0016887">
    <property type="term" value="F:ATP hydrolysis activity"/>
    <property type="evidence" value="ECO:0007669"/>
    <property type="project" value="InterPro"/>
</dbReference>
<feature type="transmembrane region" description="Helical" evidence="8">
    <location>
        <begin position="75"/>
        <end position="96"/>
    </location>
</feature>
<dbReference type="InterPro" id="IPR011527">
    <property type="entry name" value="ABC1_TM_dom"/>
</dbReference>
<dbReference type="PANTHER" id="PTHR43394:SF1">
    <property type="entry name" value="ATP-BINDING CASSETTE SUB-FAMILY B MEMBER 10, MITOCHONDRIAL"/>
    <property type="match status" value="1"/>
</dbReference>
<dbReference type="Pfam" id="PF00664">
    <property type="entry name" value="ABC_membrane"/>
    <property type="match status" value="1"/>
</dbReference>
<keyword evidence="3 8" id="KW-0812">Transmembrane</keyword>
<dbReference type="GO" id="GO:0005524">
    <property type="term" value="F:ATP binding"/>
    <property type="evidence" value="ECO:0007669"/>
    <property type="project" value="UniProtKB-KW"/>
</dbReference>
<name>A0A921I109_9FIRM</name>
<comment type="caution">
    <text evidence="11">The sequence shown here is derived from an EMBL/GenBank/DDBJ whole genome shotgun (WGS) entry which is preliminary data.</text>
</comment>
<evidence type="ECO:0000256" key="8">
    <source>
        <dbReference type="SAM" id="Phobius"/>
    </source>
</evidence>
<organism evidence="11 12">
    <name type="scientific">Lachnoclostridium phocaeense</name>
    <dbReference type="NCBI Taxonomy" id="1871021"/>
    <lineage>
        <taxon>Bacteria</taxon>
        <taxon>Bacillati</taxon>
        <taxon>Bacillota</taxon>
        <taxon>Clostridia</taxon>
        <taxon>Lachnospirales</taxon>
        <taxon>Lachnospiraceae</taxon>
    </lineage>
</organism>
<proteinExistence type="predicted"/>
<evidence type="ECO:0000256" key="7">
    <source>
        <dbReference type="ARBA" id="ARBA00023136"/>
    </source>
</evidence>
<feature type="domain" description="ABC transmembrane type-1" evidence="10">
    <location>
        <begin position="33"/>
        <end position="323"/>
    </location>
</feature>
<reference evidence="11" key="2">
    <citation type="submission" date="2021-09" db="EMBL/GenBank/DDBJ databases">
        <authorList>
            <person name="Gilroy R."/>
        </authorList>
    </citation>
    <scope>NUCLEOTIDE SEQUENCE</scope>
    <source>
        <strain evidence="11">ChiSjej5B23-16112</strain>
    </source>
</reference>
<feature type="transmembrane region" description="Helical" evidence="8">
    <location>
        <begin position="32"/>
        <end position="55"/>
    </location>
</feature>
<reference evidence="11" key="1">
    <citation type="journal article" date="2021" name="PeerJ">
        <title>Extensive microbial diversity within the chicken gut microbiome revealed by metagenomics and culture.</title>
        <authorList>
            <person name="Gilroy R."/>
            <person name="Ravi A."/>
            <person name="Getino M."/>
            <person name="Pursley I."/>
            <person name="Horton D.L."/>
            <person name="Alikhan N.F."/>
            <person name="Baker D."/>
            <person name="Gharbi K."/>
            <person name="Hall N."/>
            <person name="Watson M."/>
            <person name="Adriaenssens E.M."/>
            <person name="Foster-Nyarko E."/>
            <person name="Jarju S."/>
            <person name="Secka A."/>
            <person name="Antonio M."/>
            <person name="Oren A."/>
            <person name="Chaudhuri R.R."/>
            <person name="La Ragione R."/>
            <person name="Hildebrand F."/>
            <person name="Pallen M.J."/>
        </authorList>
    </citation>
    <scope>NUCLEOTIDE SEQUENCE</scope>
    <source>
        <strain evidence="11">ChiSjej5B23-16112</strain>
    </source>
</reference>
<feature type="transmembrane region" description="Helical" evidence="8">
    <location>
        <begin position="157"/>
        <end position="174"/>
    </location>
</feature>
<dbReference type="PROSITE" id="PS50929">
    <property type="entry name" value="ABC_TM1F"/>
    <property type="match status" value="1"/>
</dbReference>
<gene>
    <name evidence="11" type="ORF">K8V82_08500</name>
</gene>
<dbReference type="SMART" id="SM00382">
    <property type="entry name" value="AAA"/>
    <property type="match status" value="1"/>
</dbReference>
<protein>
    <submittedName>
        <fullName evidence="11">ABC transporter ATP-binding protein/permease</fullName>
    </submittedName>
</protein>
<dbReference type="SUPFAM" id="SSF52540">
    <property type="entry name" value="P-loop containing nucleoside triphosphate hydrolases"/>
    <property type="match status" value="1"/>
</dbReference>
<dbReference type="Gene3D" id="1.20.1560.10">
    <property type="entry name" value="ABC transporter type 1, transmembrane domain"/>
    <property type="match status" value="1"/>
</dbReference>
<feature type="domain" description="ABC transporter" evidence="9">
    <location>
        <begin position="390"/>
        <end position="624"/>
    </location>
</feature>
<dbReference type="InterPro" id="IPR039421">
    <property type="entry name" value="Type_1_exporter"/>
</dbReference>
<keyword evidence="7 8" id="KW-0472">Membrane</keyword>
<keyword evidence="6 8" id="KW-1133">Transmembrane helix</keyword>
<evidence type="ECO:0000313" key="12">
    <source>
        <dbReference type="Proteomes" id="UP000769156"/>
    </source>
</evidence>
<evidence type="ECO:0000259" key="10">
    <source>
        <dbReference type="PROSITE" id="PS50929"/>
    </source>
</evidence>
<evidence type="ECO:0000256" key="3">
    <source>
        <dbReference type="ARBA" id="ARBA00022692"/>
    </source>
</evidence>
<dbReference type="PROSITE" id="PS00211">
    <property type="entry name" value="ABC_TRANSPORTER_1"/>
    <property type="match status" value="1"/>
</dbReference>
<dbReference type="GO" id="GO:0015421">
    <property type="term" value="F:ABC-type oligopeptide transporter activity"/>
    <property type="evidence" value="ECO:0007669"/>
    <property type="project" value="TreeGrafter"/>
</dbReference>
<dbReference type="SUPFAM" id="SSF90123">
    <property type="entry name" value="ABC transporter transmembrane region"/>
    <property type="match status" value="1"/>
</dbReference>
<accession>A0A921I109</accession>
<dbReference type="InterPro" id="IPR036640">
    <property type="entry name" value="ABC1_TM_sf"/>
</dbReference>
<dbReference type="InterPro" id="IPR003593">
    <property type="entry name" value="AAA+_ATPase"/>
</dbReference>
<evidence type="ECO:0000259" key="9">
    <source>
        <dbReference type="PROSITE" id="PS50893"/>
    </source>
</evidence>
<dbReference type="PROSITE" id="PS50893">
    <property type="entry name" value="ABC_TRANSPORTER_2"/>
    <property type="match status" value="1"/>
</dbReference>
<evidence type="ECO:0000256" key="1">
    <source>
        <dbReference type="ARBA" id="ARBA00004651"/>
    </source>
</evidence>
<dbReference type="EMBL" id="DYVY01000139">
    <property type="protein sequence ID" value="HJF94819.1"/>
    <property type="molecule type" value="Genomic_DNA"/>
</dbReference>
<dbReference type="InterPro" id="IPR003439">
    <property type="entry name" value="ABC_transporter-like_ATP-bd"/>
</dbReference>
<keyword evidence="5 11" id="KW-0067">ATP-binding</keyword>
<evidence type="ECO:0000256" key="4">
    <source>
        <dbReference type="ARBA" id="ARBA00022741"/>
    </source>
</evidence>
<dbReference type="PANTHER" id="PTHR43394">
    <property type="entry name" value="ATP-DEPENDENT PERMEASE MDL1, MITOCHONDRIAL"/>
    <property type="match status" value="1"/>
</dbReference>
<dbReference type="Pfam" id="PF00005">
    <property type="entry name" value="ABC_tran"/>
    <property type="match status" value="1"/>
</dbReference>
<dbReference type="InterPro" id="IPR017871">
    <property type="entry name" value="ABC_transporter-like_CS"/>
</dbReference>
<dbReference type="FunFam" id="3.40.50.300:FF:000287">
    <property type="entry name" value="Multidrug ABC transporter ATP-binding protein"/>
    <property type="match status" value="1"/>
</dbReference>
<evidence type="ECO:0000313" key="11">
    <source>
        <dbReference type="EMBL" id="HJF94819.1"/>
    </source>
</evidence>
<feature type="transmembrane region" description="Helical" evidence="8">
    <location>
        <begin position="274"/>
        <end position="301"/>
    </location>
</feature>
<dbReference type="Gene3D" id="3.40.50.300">
    <property type="entry name" value="P-loop containing nucleotide triphosphate hydrolases"/>
    <property type="match status" value="1"/>
</dbReference>
<sequence length="629" mass="70282">MSKNGKPKVTKNTIKTAKRLLGYVTSTYKAQFVLVLLCILISSIASISVSLSLRYLLDDFIIPLIGHEDPDFSELYMALTVLGCIFAMGVVSTFLYTRTMVIIGQGVLKRVRDEMFEHMQTLPIRYFDQNTNGSIMSLYTNDTDTLRQMINQSIPQVLMSALMIVVTFIAMLVLSPILTLLAIVVILLMIAVSRFIGGNSGKYFIRQQLDLANITGFVEERMNGQRVVKVFNHEKKSEEEFDVLNEKLFESASNAHTFASIMGPVIGNIGNLQFVLTAVLGGFLSIMGIGNITLGVMASYLQFTKSFTQPFMQVAQQFNSIIMALAGAERIFKMMDEAPEVDEGYVTLVNARKKEDGTIEECKERTGMWAWKHPHQAEGTVTYTELKGDVRFFDMSFGYEPDHMVLHDLTLYAKPGQKLAFVGSTGAGKTTITNLINRFYDVQDGKIRYDGININKIKKADLRRSLGIVLQDTHLFTGTIMDNIRYGKLDATDEEVYNAAKLAHADQFIQMLPQGYNTMLTSDGEELSQGQRQLLAIARAAVADPPVLILDEATSSIDTRTESIVQKGMDNLMKGRTVFVIAHRLSTIRNSDAIMVLEHGRIIERGTHEDLLALKGTYYQLYTGKLELS</sequence>
<evidence type="ECO:0000256" key="2">
    <source>
        <dbReference type="ARBA" id="ARBA00022448"/>
    </source>
</evidence>
<dbReference type="InterPro" id="IPR027417">
    <property type="entry name" value="P-loop_NTPase"/>
</dbReference>
<comment type="subcellular location">
    <subcellularLocation>
        <location evidence="1">Cell membrane</location>
        <topology evidence="1">Multi-pass membrane protein</topology>
    </subcellularLocation>
</comment>
<evidence type="ECO:0000256" key="6">
    <source>
        <dbReference type="ARBA" id="ARBA00022989"/>
    </source>
</evidence>
<evidence type="ECO:0000256" key="5">
    <source>
        <dbReference type="ARBA" id="ARBA00022840"/>
    </source>
</evidence>
<dbReference type="CDD" id="cd18547">
    <property type="entry name" value="ABC_6TM_Tm288_like"/>
    <property type="match status" value="1"/>
</dbReference>
<dbReference type="Proteomes" id="UP000769156">
    <property type="component" value="Unassembled WGS sequence"/>
</dbReference>
<keyword evidence="2" id="KW-0813">Transport</keyword>
<dbReference type="AlphaFoldDB" id="A0A921I109"/>
<dbReference type="GO" id="GO:0005886">
    <property type="term" value="C:plasma membrane"/>
    <property type="evidence" value="ECO:0007669"/>
    <property type="project" value="UniProtKB-SubCell"/>
</dbReference>
<keyword evidence="4" id="KW-0547">Nucleotide-binding</keyword>
<feature type="transmembrane region" description="Helical" evidence="8">
    <location>
        <begin position="180"/>
        <end position="197"/>
    </location>
</feature>
<dbReference type="CDD" id="cd03254">
    <property type="entry name" value="ABCC_Glucan_exporter_like"/>
    <property type="match status" value="1"/>
</dbReference>